<dbReference type="Pfam" id="PF03372">
    <property type="entry name" value="Exo_endo_phos"/>
    <property type="match status" value="1"/>
</dbReference>
<feature type="transmembrane region" description="Helical" evidence="1">
    <location>
        <begin position="35"/>
        <end position="53"/>
    </location>
</feature>
<evidence type="ECO:0000313" key="3">
    <source>
        <dbReference type="EMBL" id="MFC4698946.1"/>
    </source>
</evidence>
<keyword evidence="4" id="KW-1185">Reference proteome</keyword>
<dbReference type="Gene3D" id="3.60.10.10">
    <property type="entry name" value="Endonuclease/exonuclease/phosphatase"/>
    <property type="match status" value="1"/>
</dbReference>
<dbReference type="EMBL" id="JBHSGU010000002">
    <property type="protein sequence ID" value="MFC4698946.1"/>
    <property type="molecule type" value="Genomic_DNA"/>
</dbReference>
<feature type="domain" description="Endonuclease/exonuclease/phosphatase" evidence="2">
    <location>
        <begin position="101"/>
        <end position="308"/>
    </location>
</feature>
<dbReference type="Proteomes" id="UP001595897">
    <property type="component" value="Unassembled WGS sequence"/>
</dbReference>
<evidence type="ECO:0000256" key="1">
    <source>
        <dbReference type="SAM" id="Phobius"/>
    </source>
</evidence>
<dbReference type="InterPro" id="IPR005135">
    <property type="entry name" value="Endo/exonuclease/phosphatase"/>
</dbReference>
<evidence type="ECO:0000313" key="4">
    <source>
        <dbReference type="Proteomes" id="UP001595897"/>
    </source>
</evidence>
<keyword evidence="1" id="KW-0812">Transmembrane</keyword>
<sequence>MFTFSVITTLCLALISILPLMPSDHWLCRSWEFPRLQIVVLLAINIVFCVYAGQGMSMWLLVLLSAICMTFQCIWILPYTVLFPKEVSAASDTSGTSLKILTANVLMTNRSEHKLIARVKEHCPDVLVTLESDERWQDALSVLHEDYPHRVAVPKDNLYGMHLYSKFDIVNEKIEYLIEEDIPSISCELLIAPNVPVQCHFLHPAPPSPTENEYASPRDKELMLVAKSVKGNSMPTIVTGDLNDVAWSPTTRAFKQVSELQDPRIGRGFFNTFHADYALLRWPLDHIFHSKHFRVADIRRLKSIDSDHFPLLTQLVINAD</sequence>
<dbReference type="InterPro" id="IPR036691">
    <property type="entry name" value="Endo/exonu/phosph_ase_sf"/>
</dbReference>
<keyword evidence="1" id="KW-1133">Transmembrane helix</keyword>
<feature type="transmembrane region" description="Helical" evidence="1">
    <location>
        <begin position="60"/>
        <end position="82"/>
    </location>
</feature>
<name>A0ABV9LR19_9ALTE</name>
<proteinExistence type="predicted"/>
<organism evidence="3 4">
    <name type="scientific">Glaciecola siphonariae</name>
    <dbReference type="NCBI Taxonomy" id="521012"/>
    <lineage>
        <taxon>Bacteria</taxon>
        <taxon>Pseudomonadati</taxon>
        <taxon>Pseudomonadota</taxon>
        <taxon>Gammaproteobacteria</taxon>
        <taxon>Alteromonadales</taxon>
        <taxon>Alteromonadaceae</taxon>
        <taxon>Glaciecola</taxon>
    </lineage>
</organism>
<keyword evidence="3" id="KW-0540">Nuclease</keyword>
<dbReference type="SUPFAM" id="SSF56219">
    <property type="entry name" value="DNase I-like"/>
    <property type="match status" value="1"/>
</dbReference>
<reference evidence="4" key="1">
    <citation type="journal article" date="2019" name="Int. J. Syst. Evol. Microbiol.">
        <title>The Global Catalogue of Microorganisms (GCM) 10K type strain sequencing project: providing services to taxonomists for standard genome sequencing and annotation.</title>
        <authorList>
            <consortium name="The Broad Institute Genomics Platform"/>
            <consortium name="The Broad Institute Genome Sequencing Center for Infectious Disease"/>
            <person name="Wu L."/>
            <person name="Ma J."/>
        </authorList>
    </citation>
    <scope>NUCLEOTIDE SEQUENCE [LARGE SCALE GENOMIC DNA]</scope>
    <source>
        <strain evidence="4">KACC 12507</strain>
    </source>
</reference>
<dbReference type="GO" id="GO:0004519">
    <property type="term" value="F:endonuclease activity"/>
    <property type="evidence" value="ECO:0007669"/>
    <property type="project" value="UniProtKB-KW"/>
</dbReference>
<keyword evidence="3" id="KW-0378">Hydrolase</keyword>
<keyword evidence="1" id="KW-0472">Membrane</keyword>
<keyword evidence="3" id="KW-0255">Endonuclease</keyword>
<accession>A0ABV9LR19</accession>
<gene>
    <name evidence="3" type="ORF">ACFO4O_02070</name>
</gene>
<evidence type="ECO:0000259" key="2">
    <source>
        <dbReference type="Pfam" id="PF03372"/>
    </source>
</evidence>
<protein>
    <submittedName>
        <fullName evidence="3">Endonuclease/exonuclease/phosphatase family protein</fullName>
    </submittedName>
</protein>
<comment type="caution">
    <text evidence="3">The sequence shown here is derived from an EMBL/GenBank/DDBJ whole genome shotgun (WGS) entry which is preliminary data.</text>
</comment>
<dbReference type="RefSeq" id="WP_382405636.1">
    <property type="nucleotide sequence ID" value="NZ_JBHSGU010000002.1"/>
</dbReference>